<comment type="caution">
    <text evidence="1">The sequence shown here is derived from an EMBL/GenBank/DDBJ whole genome shotgun (WGS) entry which is preliminary data.</text>
</comment>
<gene>
    <name evidence="1" type="ORF">IAC18_03295</name>
</gene>
<dbReference type="SUPFAM" id="SSF53448">
    <property type="entry name" value="Nucleotide-diphospho-sugar transferases"/>
    <property type="match status" value="1"/>
</dbReference>
<sequence length="306" mass="33805">MNDPTLVILAAGLSSRYGSLKQIDPVGPCGEFIIDYSVYDALRAGFKRVVFLIAPDMRRDFEEAIGRRVSGSVETVYAYQSLDSRLPEGFAVPEGRVRPWGTSHALLCCREALDGPFAMINADDFYGAGAYRLMYDFLRGVDTAARPMRFAMVGYRLGNTVTDSGRVCRGACRTAGGRLDYIRELTYVVKTPSGPAYSTDGGATLTPLDADTTVSMNFWGFTPALLDEIERRFPDFLAHGLDENPQAEMLVPNLVGRLLGEGLCTVDVMRSDDVWHGMTYREDKPEVVAAIRALIEAGEYPERLWP</sequence>
<reference evidence="1" key="2">
    <citation type="journal article" date="2021" name="PeerJ">
        <title>Extensive microbial diversity within the chicken gut microbiome revealed by metagenomics and culture.</title>
        <authorList>
            <person name="Gilroy R."/>
            <person name="Ravi A."/>
            <person name="Getino M."/>
            <person name="Pursley I."/>
            <person name="Horton D.L."/>
            <person name="Alikhan N.F."/>
            <person name="Baker D."/>
            <person name="Gharbi K."/>
            <person name="Hall N."/>
            <person name="Watson M."/>
            <person name="Adriaenssens E.M."/>
            <person name="Foster-Nyarko E."/>
            <person name="Jarju S."/>
            <person name="Secka A."/>
            <person name="Antonio M."/>
            <person name="Oren A."/>
            <person name="Chaudhuri R.R."/>
            <person name="La Ragione R."/>
            <person name="Hildebrand F."/>
            <person name="Pallen M.J."/>
        </authorList>
    </citation>
    <scope>NUCLEOTIDE SEQUENCE</scope>
    <source>
        <strain evidence="1">ChiHjej10B9-9673</strain>
    </source>
</reference>
<dbReference type="EMBL" id="DVJK01000090">
    <property type="protein sequence ID" value="HIS66571.1"/>
    <property type="molecule type" value="Genomic_DNA"/>
</dbReference>
<organism evidence="1 2">
    <name type="scientific">Candidatus Scatomorpha merdipullorum</name>
    <dbReference type="NCBI Taxonomy" id="2840927"/>
    <lineage>
        <taxon>Bacteria</taxon>
        <taxon>Bacillati</taxon>
        <taxon>Bacillota</taxon>
        <taxon>Clostridia</taxon>
        <taxon>Eubacteriales</taxon>
        <taxon>Candidatus Scatomorpha</taxon>
    </lineage>
</organism>
<dbReference type="Proteomes" id="UP000824001">
    <property type="component" value="Unassembled WGS sequence"/>
</dbReference>
<evidence type="ECO:0000313" key="1">
    <source>
        <dbReference type="EMBL" id="HIS66571.1"/>
    </source>
</evidence>
<protein>
    <submittedName>
        <fullName evidence="1">Nucleotidyltransferase</fullName>
    </submittedName>
</protein>
<reference evidence="1" key="1">
    <citation type="submission" date="2020-10" db="EMBL/GenBank/DDBJ databases">
        <authorList>
            <person name="Gilroy R."/>
        </authorList>
    </citation>
    <scope>NUCLEOTIDE SEQUENCE</scope>
    <source>
        <strain evidence="1">ChiHjej10B9-9673</strain>
    </source>
</reference>
<evidence type="ECO:0000313" key="2">
    <source>
        <dbReference type="Proteomes" id="UP000824001"/>
    </source>
</evidence>
<name>A0A9D1FDZ9_9FIRM</name>
<dbReference type="Gene3D" id="3.90.550.10">
    <property type="entry name" value="Spore Coat Polysaccharide Biosynthesis Protein SpsA, Chain A"/>
    <property type="match status" value="1"/>
</dbReference>
<dbReference type="InterPro" id="IPR029044">
    <property type="entry name" value="Nucleotide-diphossugar_trans"/>
</dbReference>
<accession>A0A9D1FDZ9</accession>
<proteinExistence type="predicted"/>
<dbReference type="AlphaFoldDB" id="A0A9D1FDZ9"/>